<feature type="region of interest" description="Disordered" evidence="1">
    <location>
        <begin position="1"/>
        <end position="71"/>
    </location>
</feature>
<evidence type="ECO:0000313" key="3">
    <source>
        <dbReference type="RefSeq" id="XP_010255953.1"/>
    </source>
</evidence>
<dbReference type="KEGG" id="nnu:104596475"/>
<name>A0A1U8A2Q2_NELNU</name>
<feature type="compositionally biased region" description="Low complexity" evidence="1">
    <location>
        <begin position="36"/>
        <end position="50"/>
    </location>
</feature>
<accession>A0A1U8A2Q2</accession>
<proteinExistence type="predicted"/>
<dbReference type="OMA" id="LECAHAK"/>
<dbReference type="GeneID" id="104596475"/>
<dbReference type="PANTHER" id="PTHR38936">
    <property type="entry name" value="TITIN-LIKE ISOFORM X2"/>
    <property type="match status" value="1"/>
</dbReference>
<dbReference type="AlphaFoldDB" id="A0A1U8A2Q2"/>
<dbReference type="Proteomes" id="UP000189703">
    <property type="component" value="Unplaced"/>
</dbReference>
<gene>
    <name evidence="3" type="primary">LOC104596475</name>
</gene>
<dbReference type="RefSeq" id="XP_010255953.1">
    <property type="nucleotide sequence ID" value="XM_010257651.2"/>
</dbReference>
<evidence type="ECO:0000313" key="2">
    <source>
        <dbReference type="Proteomes" id="UP000189703"/>
    </source>
</evidence>
<evidence type="ECO:0000256" key="1">
    <source>
        <dbReference type="SAM" id="MobiDB-lite"/>
    </source>
</evidence>
<protein>
    <submittedName>
        <fullName evidence="3">Uncharacterized protein LOC104596475</fullName>
    </submittedName>
</protein>
<dbReference type="PANTHER" id="PTHR38936:SF1">
    <property type="entry name" value="DUF641 DOMAIN-CONTAINING PROTEIN"/>
    <property type="match status" value="1"/>
</dbReference>
<dbReference type="OrthoDB" id="1937314at2759"/>
<sequence>MGRRGGRASVKNMELEGFQMADPLPNDQPKSSNPSLEGAKANNEGAAELKNGSRKEILESKKANPRRSQRVQHTILYTQARDIEPVVENIDLSGNEEDDQQHIHQVTRNAESVLGMKSLEDKIDYAVKILESHDKMLEALKLKGADWYLPTQATTLVGTRSGEKKNKYKEMYIDSQKKIEILREENYQLGKKLENALGRLEAYEKGQIFCSEAIEKLRDTMLISSLAKTTERVLDLSASRSGRTQVAKRGRF</sequence>
<organism evidence="2 3">
    <name type="scientific">Nelumbo nucifera</name>
    <name type="common">Sacred lotus</name>
    <dbReference type="NCBI Taxonomy" id="4432"/>
    <lineage>
        <taxon>Eukaryota</taxon>
        <taxon>Viridiplantae</taxon>
        <taxon>Streptophyta</taxon>
        <taxon>Embryophyta</taxon>
        <taxon>Tracheophyta</taxon>
        <taxon>Spermatophyta</taxon>
        <taxon>Magnoliopsida</taxon>
        <taxon>Proteales</taxon>
        <taxon>Nelumbonaceae</taxon>
        <taxon>Nelumbo</taxon>
    </lineage>
</organism>
<keyword evidence="2" id="KW-1185">Reference proteome</keyword>
<feature type="compositionally biased region" description="Basic and acidic residues" evidence="1">
    <location>
        <begin position="51"/>
        <end position="62"/>
    </location>
</feature>
<dbReference type="eggNOG" id="ENOG502S4K5">
    <property type="taxonomic scope" value="Eukaryota"/>
</dbReference>
<reference evidence="3" key="1">
    <citation type="submission" date="2025-08" db="UniProtKB">
        <authorList>
            <consortium name="RefSeq"/>
        </authorList>
    </citation>
    <scope>IDENTIFICATION</scope>
</reference>